<organism evidence="2 3">
    <name type="scientific">Microdochium trichocladiopsis</name>
    <dbReference type="NCBI Taxonomy" id="1682393"/>
    <lineage>
        <taxon>Eukaryota</taxon>
        <taxon>Fungi</taxon>
        <taxon>Dikarya</taxon>
        <taxon>Ascomycota</taxon>
        <taxon>Pezizomycotina</taxon>
        <taxon>Sordariomycetes</taxon>
        <taxon>Xylariomycetidae</taxon>
        <taxon>Xylariales</taxon>
        <taxon>Microdochiaceae</taxon>
        <taxon>Microdochium</taxon>
    </lineage>
</organism>
<keyword evidence="3" id="KW-1185">Reference proteome</keyword>
<evidence type="ECO:0000313" key="3">
    <source>
        <dbReference type="Proteomes" id="UP000756346"/>
    </source>
</evidence>
<dbReference type="Proteomes" id="UP000756346">
    <property type="component" value="Unassembled WGS sequence"/>
</dbReference>
<sequence>MLGKSVVAPRRCVCASWLGTCVAACVWMPCSLPSCVVLCLSHCKRGKASRLGLCDCSSGRGGPETEEGVLHARIQDPCCSTANSASFVSIRIRRCRWWEMVPSPSWNHGSHVAAREANEDDAL</sequence>
<evidence type="ECO:0000256" key="1">
    <source>
        <dbReference type="SAM" id="SignalP"/>
    </source>
</evidence>
<proteinExistence type="predicted"/>
<feature type="signal peptide" evidence="1">
    <location>
        <begin position="1"/>
        <end position="23"/>
    </location>
</feature>
<dbReference type="EMBL" id="JAGTJQ010000010">
    <property type="protein sequence ID" value="KAH7021302.1"/>
    <property type="molecule type" value="Genomic_DNA"/>
</dbReference>
<evidence type="ECO:0000313" key="2">
    <source>
        <dbReference type="EMBL" id="KAH7021302.1"/>
    </source>
</evidence>
<comment type="caution">
    <text evidence="2">The sequence shown here is derived from an EMBL/GenBank/DDBJ whole genome shotgun (WGS) entry which is preliminary data.</text>
</comment>
<name>A0A9P8XXN9_9PEZI</name>
<dbReference type="RefSeq" id="XP_046007503.1">
    <property type="nucleotide sequence ID" value="XM_046152256.1"/>
</dbReference>
<gene>
    <name evidence="2" type="ORF">B0I36DRAFT_31048</name>
</gene>
<evidence type="ECO:0008006" key="4">
    <source>
        <dbReference type="Google" id="ProtNLM"/>
    </source>
</evidence>
<dbReference type="AlphaFoldDB" id="A0A9P8XXN9"/>
<feature type="chain" id="PRO_5040309413" description="Secreted protein" evidence="1">
    <location>
        <begin position="24"/>
        <end position="123"/>
    </location>
</feature>
<accession>A0A9P8XXN9</accession>
<reference evidence="2" key="1">
    <citation type="journal article" date="2021" name="Nat. Commun.">
        <title>Genetic determinants of endophytism in the Arabidopsis root mycobiome.</title>
        <authorList>
            <person name="Mesny F."/>
            <person name="Miyauchi S."/>
            <person name="Thiergart T."/>
            <person name="Pickel B."/>
            <person name="Atanasova L."/>
            <person name="Karlsson M."/>
            <person name="Huettel B."/>
            <person name="Barry K.W."/>
            <person name="Haridas S."/>
            <person name="Chen C."/>
            <person name="Bauer D."/>
            <person name="Andreopoulos W."/>
            <person name="Pangilinan J."/>
            <person name="LaButti K."/>
            <person name="Riley R."/>
            <person name="Lipzen A."/>
            <person name="Clum A."/>
            <person name="Drula E."/>
            <person name="Henrissat B."/>
            <person name="Kohler A."/>
            <person name="Grigoriev I.V."/>
            <person name="Martin F.M."/>
            <person name="Hacquard S."/>
        </authorList>
    </citation>
    <scope>NUCLEOTIDE SEQUENCE</scope>
    <source>
        <strain evidence="2">MPI-CAGE-CH-0230</strain>
    </source>
</reference>
<keyword evidence="1" id="KW-0732">Signal</keyword>
<protein>
    <recommendedName>
        <fullName evidence="4">Secreted protein</fullName>
    </recommendedName>
</protein>
<dbReference type="GeneID" id="70181802"/>